<sequence>MFDTFLNPGREDFTHIQEPMQIPRVYNEHFLITNLPANHRKHISHSAFLLLHP</sequence>
<reference evidence="1 2" key="1">
    <citation type="journal article" date="2009" name="J. Bacteriol.">
        <title>Draft genome sequence of the extremely acidophilic bacterium Acidithiobacillus caldus ATCC 51756 reveals metabolic versatility in the genus Acidithiobacillus.</title>
        <authorList>
            <person name="Valdes J."/>
            <person name="Quatrini R."/>
            <person name="Hallberg K."/>
            <person name="Dopson M."/>
            <person name="Valenzuela P.D."/>
            <person name="Holmes D.S."/>
        </authorList>
    </citation>
    <scope>NUCLEOTIDE SEQUENCE [LARGE SCALE GENOMIC DNA]</scope>
    <source>
        <strain evidence="2">ATCC 51756 / DSM 8584 / KU</strain>
    </source>
</reference>
<evidence type="ECO:0000313" key="2">
    <source>
        <dbReference type="Proteomes" id="UP000005522"/>
    </source>
</evidence>
<dbReference type="EMBL" id="CP005986">
    <property type="protein sequence ID" value="AIA55680.1"/>
    <property type="molecule type" value="Genomic_DNA"/>
</dbReference>
<evidence type="ECO:0000313" key="1">
    <source>
        <dbReference type="EMBL" id="AIA55680.1"/>
    </source>
</evidence>
<protein>
    <submittedName>
        <fullName evidence="1">Uncharacterized protein</fullName>
    </submittedName>
</protein>
<dbReference type="HOGENOM" id="CLU_3057463_0_0_6"/>
<dbReference type="AlphaFoldDB" id="A0A059ZVQ7"/>
<organism evidence="1 2">
    <name type="scientific">Acidithiobacillus caldus (strain ATCC 51756 / DSM 8584 / KU)</name>
    <dbReference type="NCBI Taxonomy" id="637389"/>
    <lineage>
        <taxon>Bacteria</taxon>
        <taxon>Pseudomonadati</taxon>
        <taxon>Pseudomonadota</taxon>
        <taxon>Acidithiobacillia</taxon>
        <taxon>Acidithiobacillales</taxon>
        <taxon>Acidithiobacillaceae</taxon>
        <taxon>Acidithiobacillus</taxon>
    </lineage>
</organism>
<gene>
    <name evidence="1" type="ORF">Acaty_c1821</name>
</gene>
<name>A0A059ZVQ7_ACICK</name>
<proteinExistence type="predicted"/>
<dbReference type="Proteomes" id="UP000005522">
    <property type="component" value="Chromosome"/>
</dbReference>
<accession>A0A059ZVQ7</accession>
<dbReference type="KEGG" id="acz:Acaty_c1821"/>